<evidence type="ECO:0000259" key="1">
    <source>
        <dbReference type="Pfam" id="PF13439"/>
    </source>
</evidence>
<dbReference type="CDD" id="cd03814">
    <property type="entry name" value="GT4-like"/>
    <property type="match status" value="1"/>
</dbReference>
<dbReference type="Gene3D" id="3.40.50.2000">
    <property type="entry name" value="Glycogen Phosphorylase B"/>
    <property type="match status" value="2"/>
</dbReference>
<dbReference type="Pfam" id="PF13692">
    <property type="entry name" value="Glyco_trans_1_4"/>
    <property type="match status" value="1"/>
</dbReference>
<dbReference type="InterPro" id="IPR050194">
    <property type="entry name" value="Glycosyltransferase_grp1"/>
</dbReference>
<sequence>MSMALDGMAPVAEPGGAAQVSVRAPDPLVTDAQWLPRRFLIVSDAWAPQVNGVVRTYEHIGAALEARGCSVKVIGPAEFRNVALPSYPEIPLAVRPFRALAERIESYAPEAIHIPVEGPLGWAARRWCLEKGVGFSTAFHTNFPAYVAVRMPGALRRGAAGLSVAMLRRFHAPARHIYVAAPSIEAQLRQWGFANRIVRLSRGVDFDQFNPGSQPRTPGAGPVMLFVGRVAPEKNIEAFLRLDLPGRKVVVGDGPQLAVLRARYPQVEFRGTLTGKPLADAYRAADVFVFPSRTDTFGNVLLEALACGLPVAAHDAPGPRDIVAGEPLFGAIDDDLGRAVARALAAPGTRADRYAATRARYSWDEVARDFQAHAAGLRT</sequence>
<dbReference type="Pfam" id="PF13439">
    <property type="entry name" value="Glyco_transf_4"/>
    <property type="match status" value="1"/>
</dbReference>
<feature type="domain" description="Glycosyltransferase subfamily 4-like N-terminal" evidence="1">
    <location>
        <begin position="50"/>
        <end position="207"/>
    </location>
</feature>
<dbReference type="GO" id="GO:0016757">
    <property type="term" value="F:glycosyltransferase activity"/>
    <property type="evidence" value="ECO:0007669"/>
    <property type="project" value="TreeGrafter"/>
</dbReference>
<accession>A0A4R2RC00</accession>
<dbReference type="EMBL" id="SLXU01000007">
    <property type="protein sequence ID" value="TCP60882.1"/>
    <property type="molecule type" value="Genomic_DNA"/>
</dbReference>
<organism evidence="2 3">
    <name type="scientific">Rhodovulum bhavnagarense</name>
    <dbReference type="NCBI Taxonomy" id="992286"/>
    <lineage>
        <taxon>Bacteria</taxon>
        <taxon>Pseudomonadati</taxon>
        <taxon>Pseudomonadota</taxon>
        <taxon>Alphaproteobacteria</taxon>
        <taxon>Rhodobacterales</taxon>
        <taxon>Paracoccaceae</taxon>
        <taxon>Rhodovulum</taxon>
    </lineage>
</organism>
<gene>
    <name evidence="2" type="ORF">EV663_10756</name>
</gene>
<proteinExistence type="predicted"/>
<dbReference type="SUPFAM" id="SSF53756">
    <property type="entry name" value="UDP-Glycosyltransferase/glycogen phosphorylase"/>
    <property type="match status" value="1"/>
</dbReference>
<dbReference type="AlphaFoldDB" id="A0A4R2RC00"/>
<dbReference type="RefSeq" id="WP_207904412.1">
    <property type="nucleotide sequence ID" value="NZ_SLXU01000007.1"/>
</dbReference>
<evidence type="ECO:0000313" key="3">
    <source>
        <dbReference type="Proteomes" id="UP000295050"/>
    </source>
</evidence>
<dbReference type="PANTHER" id="PTHR45947">
    <property type="entry name" value="SULFOQUINOVOSYL TRANSFERASE SQD2"/>
    <property type="match status" value="1"/>
</dbReference>
<comment type="caution">
    <text evidence="2">The sequence shown here is derived from an EMBL/GenBank/DDBJ whole genome shotgun (WGS) entry which is preliminary data.</text>
</comment>
<keyword evidence="3" id="KW-1185">Reference proteome</keyword>
<dbReference type="Proteomes" id="UP000295050">
    <property type="component" value="Unassembled WGS sequence"/>
</dbReference>
<dbReference type="InterPro" id="IPR028098">
    <property type="entry name" value="Glyco_trans_4-like_N"/>
</dbReference>
<reference evidence="2 3" key="1">
    <citation type="submission" date="2019-03" db="EMBL/GenBank/DDBJ databases">
        <title>Genomic Encyclopedia of Type Strains, Phase IV (KMG-IV): sequencing the most valuable type-strain genomes for metagenomic binning, comparative biology and taxonomic classification.</title>
        <authorList>
            <person name="Goeker M."/>
        </authorList>
    </citation>
    <scope>NUCLEOTIDE SEQUENCE [LARGE SCALE GENOMIC DNA]</scope>
    <source>
        <strain evidence="2 3">DSM 24766</strain>
    </source>
</reference>
<name>A0A4R2RC00_9RHOB</name>
<dbReference type="PANTHER" id="PTHR45947:SF3">
    <property type="entry name" value="SULFOQUINOVOSYL TRANSFERASE SQD2"/>
    <property type="match status" value="1"/>
</dbReference>
<protein>
    <submittedName>
        <fullName evidence="2">Glycosyltransferase involved in cell wall biosynthesis</fullName>
    </submittedName>
</protein>
<keyword evidence="2" id="KW-0808">Transferase</keyword>
<evidence type="ECO:0000313" key="2">
    <source>
        <dbReference type="EMBL" id="TCP60882.1"/>
    </source>
</evidence>